<sequence length="327" mass="35489">MDQLSKIIENFPGKRVGIVGDLMLDRYLSCEIKRISQEAPIPIAKVLNEKFVLGGAANVAANVRSLGGEAEVLGLFGTDSKGEMMLKMLREQGIERSLSLKSSDRPTTVKTRIVSGNHQIVRIDMESDENISKNEEEEILSRLPEFLDRSEIIIISDYAKGFVTENLAKKIILLAKERGIKVLVDPKKFEYFTGAYLIKPNKEEAEHTAGVRFMADYSNASEILKILHEKFNSNLAVTLGKDGMMISEGKGISRTKSLAKEVYDVSGAGDTVMAALALGLASGSDLKTSALISNYAAGVAVSKVGTATVSVLEVLELIKKNGVSSFV</sequence>
<dbReference type="InterPro" id="IPR011913">
    <property type="entry name" value="RfaE_dom_I"/>
</dbReference>
<name>A0A1F5WQJ7_9BACT</name>
<keyword evidence="2" id="KW-0418">Kinase</keyword>
<dbReference type="GO" id="GO:0005829">
    <property type="term" value="C:cytosol"/>
    <property type="evidence" value="ECO:0007669"/>
    <property type="project" value="TreeGrafter"/>
</dbReference>
<evidence type="ECO:0000256" key="2">
    <source>
        <dbReference type="ARBA" id="ARBA00022777"/>
    </source>
</evidence>
<evidence type="ECO:0000313" key="5">
    <source>
        <dbReference type="Proteomes" id="UP000177723"/>
    </source>
</evidence>
<dbReference type="Proteomes" id="UP000177723">
    <property type="component" value="Unassembled WGS sequence"/>
</dbReference>
<evidence type="ECO:0000256" key="1">
    <source>
        <dbReference type="ARBA" id="ARBA00022679"/>
    </source>
</evidence>
<feature type="domain" description="Carbohydrate kinase PfkB" evidence="3">
    <location>
        <begin position="19"/>
        <end position="308"/>
    </location>
</feature>
<organism evidence="4 5">
    <name type="scientific">Candidatus Giovannonibacteria bacterium RIFCSPHIGHO2_12_FULL_43_15</name>
    <dbReference type="NCBI Taxonomy" id="1798341"/>
    <lineage>
        <taxon>Bacteria</taxon>
        <taxon>Candidatus Giovannoniibacteriota</taxon>
    </lineage>
</organism>
<dbReference type="PANTHER" id="PTHR46969">
    <property type="entry name" value="BIFUNCTIONAL PROTEIN HLDE"/>
    <property type="match status" value="1"/>
</dbReference>
<dbReference type="GO" id="GO:0033786">
    <property type="term" value="F:heptose-1-phosphate adenylyltransferase activity"/>
    <property type="evidence" value="ECO:0007669"/>
    <property type="project" value="TreeGrafter"/>
</dbReference>
<dbReference type="InterPro" id="IPR002173">
    <property type="entry name" value="Carboh/pur_kinase_PfkB_CS"/>
</dbReference>
<dbReference type="PROSITE" id="PS00583">
    <property type="entry name" value="PFKB_KINASES_1"/>
    <property type="match status" value="1"/>
</dbReference>
<dbReference type="AlphaFoldDB" id="A0A1F5WQJ7"/>
<dbReference type="PANTHER" id="PTHR46969:SF1">
    <property type="entry name" value="BIFUNCTIONAL PROTEIN HLDE"/>
    <property type="match status" value="1"/>
</dbReference>
<dbReference type="InterPro" id="IPR011611">
    <property type="entry name" value="PfkB_dom"/>
</dbReference>
<gene>
    <name evidence="4" type="ORF">A3F23_04360</name>
</gene>
<dbReference type="GO" id="GO:0016773">
    <property type="term" value="F:phosphotransferase activity, alcohol group as acceptor"/>
    <property type="evidence" value="ECO:0007669"/>
    <property type="project" value="InterPro"/>
</dbReference>
<keyword evidence="1" id="KW-0808">Transferase</keyword>
<dbReference type="SUPFAM" id="SSF53613">
    <property type="entry name" value="Ribokinase-like"/>
    <property type="match status" value="1"/>
</dbReference>
<protein>
    <recommendedName>
        <fullName evidence="3">Carbohydrate kinase PfkB domain-containing protein</fullName>
    </recommendedName>
</protein>
<dbReference type="CDD" id="cd01172">
    <property type="entry name" value="RfaE_like"/>
    <property type="match status" value="1"/>
</dbReference>
<proteinExistence type="predicted"/>
<reference evidence="4 5" key="1">
    <citation type="journal article" date="2016" name="Nat. Commun.">
        <title>Thousands of microbial genomes shed light on interconnected biogeochemical processes in an aquifer system.</title>
        <authorList>
            <person name="Anantharaman K."/>
            <person name="Brown C.T."/>
            <person name="Hug L.A."/>
            <person name="Sharon I."/>
            <person name="Castelle C.J."/>
            <person name="Probst A.J."/>
            <person name="Thomas B.C."/>
            <person name="Singh A."/>
            <person name="Wilkins M.J."/>
            <person name="Karaoz U."/>
            <person name="Brodie E.L."/>
            <person name="Williams K.H."/>
            <person name="Hubbard S.S."/>
            <person name="Banfield J.F."/>
        </authorList>
    </citation>
    <scope>NUCLEOTIDE SEQUENCE [LARGE SCALE GENOMIC DNA]</scope>
</reference>
<dbReference type="EMBL" id="MFHT01000009">
    <property type="protein sequence ID" value="OGF77935.1"/>
    <property type="molecule type" value="Genomic_DNA"/>
</dbReference>
<evidence type="ECO:0000313" key="4">
    <source>
        <dbReference type="EMBL" id="OGF77935.1"/>
    </source>
</evidence>
<dbReference type="GO" id="GO:0033785">
    <property type="term" value="F:heptose 7-phosphate kinase activity"/>
    <property type="evidence" value="ECO:0007669"/>
    <property type="project" value="TreeGrafter"/>
</dbReference>
<dbReference type="InterPro" id="IPR029056">
    <property type="entry name" value="Ribokinase-like"/>
</dbReference>
<evidence type="ECO:0000259" key="3">
    <source>
        <dbReference type="Pfam" id="PF00294"/>
    </source>
</evidence>
<dbReference type="Gene3D" id="3.40.1190.20">
    <property type="match status" value="1"/>
</dbReference>
<dbReference type="PROSITE" id="PS00584">
    <property type="entry name" value="PFKB_KINASES_2"/>
    <property type="match status" value="1"/>
</dbReference>
<accession>A0A1F5WQJ7</accession>
<comment type="caution">
    <text evidence="4">The sequence shown here is derived from an EMBL/GenBank/DDBJ whole genome shotgun (WGS) entry which is preliminary data.</text>
</comment>
<dbReference type="Pfam" id="PF00294">
    <property type="entry name" value="PfkB"/>
    <property type="match status" value="1"/>
</dbReference>